<evidence type="ECO:0000256" key="1">
    <source>
        <dbReference type="SAM" id="MobiDB-lite"/>
    </source>
</evidence>
<keyword evidence="2" id="KW-1133">Transmembrane helix</keyword>
<keyword evidence="2" id="KW-0812">Transmembrane</keyword>
<organism evidence="3 4">
    <name type="scientific">Neorhodopirellula pilleata</name>
    <dbReference type="NCBI Taxonomy" id="2714738"/>
    <lineage>
        <taxon>Bacteria</taxon>
        <taxon>Pseudomonadati</taxon>
        <taxon>Planctomycetota</taxon>
        <taxon>Planctomycetia</taxon>
        <taxon>Pirellulales</taxon>
        <taxon>Pirellulaceae</taxon>
        <taxon>Neorhodopirellula</taxon>
    </lineage>
</organism>
<evidence type="ECO:0000313" key="3">
    <source>
        <dbReference type="EMBL" id="TWU03654.1"/>
    </source>
</evidence>
<keyword evidence="4" id="KW-1185">Reference proteome</keyword>
<feature type="region of interest" description="Disordered" evidence="1">
    <location>
        <begin position="77"/>
        <end position="98"/>
    </location>
</feature>
<evidence type="ECO:0008006" key="5">
    <source>
        <dbReference type="Google" id="ProtNLM"/>
    </source>
</evidence>
<dbReference type="EMBL" id="SJPM01000001">
    <property type="protein sequence ID" value="TWU03654.1"/>
    <property type="molecule type" value="Genomic_DNA"/>
</dbReference>
<dbReference type="RefSeq" id="WP_146576130.1">
    <property type="nucleotide sequence ID" value="NZ_SJPM01000001.1"/>
</dbReference>
<feature type="transmembrane region" description="Helical" evidence="2">
    <location>
        <begin position="21"/>
        <end position="38"/>
    </location>
</feature>
<accession>A0A5C6AZU0</accession>
<reference evidence="3 4" key="1">
    <citation type="submission" date="2019-02" db="EMBL/GenBank/DDBJ databases">
        <title>Deep-cultivation of Planctomycetes and their phenomic and genomic characterization uncovers novel biology.</title>
        <authorList>
            <person name="Wiegand S."/>
            <person name="Jogler M."/>
            <person name="Boedeker C."/>
            <person name="Pinto D."/>
            <person name="Vollmers J."/>
            <person name="Rivas-Marin E."/>
            <person name="Kohn T."/>
            <person name="Peeters S.H."/>
            <person name="Heuer A."/>
            <person name="Rast P."/>
            <person name="Oberbeckmann S."/>
            <person name="Bunk B."/>
            <person name="Jeske O."/>
            <person name="Meyerdierks A."/>
            <person name="Storesund J.E."/>
            <person name="Kallscheuer N."/>
            <person name="Luecker S."/>
            <person name="Lage O.M."/>
            <person name="Pohl T."/>
            <person name="Merkel B.J."/>
            <person name="Hornburger P."/>
            <person name="Mueller R.-W."/>
            <person name="Bruemmer F."/>
            <person name="Labrenz M."/>
            <person name="Spormann A.M."/>
            <person name="Op Den Camp H."/>
            <person name="Overmann J."/>
            <person name="Amann R."/>
            <person name="Jetten M.S.M."/>
            <person name="Mascher T."/>
            <person name="Medema M.H."/>
            <person name="Devos D.P."/>
            <person name="Kaster A.-K."/>
            <person name="Ovreas L."/>
            <person name="Rohde M."/>
            <person name="Galperin M.Y."/>
            <person name="Jogler C."/>
        </authorList>
    </citation>
    <scope>NUCLEOTIDE SEQUENCE [LARGE SCALE GENOMIC DNA]</scope>
    <source>
        <strain evidence="3 4">Pla100</strain>
    </source>
</reference>
<keyword evidence="2" id="KW-0472">Membrane</keyword>
<dbReference type="AlphaFoldDB" id="A0A5C6AZU0"/>
<evidence type="ECO:0000313" key="4">
    <source>
        <dbReference type="Proteomes" id="UP000316213"/>
    </source>
</evidence>
<comment type="caution">
    <text evidence="3">The sequence shown here is derived from an EMBL/GenBank/DDBJ whole genome shotgun (WGS) entry which is preliminary data.</text>
</comment>
<dbReference type="OrthoDB" id="292213at2"/>
<dbReference type="Proteomes" id="UP000316213">
    <property type="component" value="Unassembled WGS sequence"/>
</dbReference>
<evidence type="ECO:0000256" key="2">
    <source>
        <dbReference type="SAM" id="Phobius"/>
    </source>
</evidence>
<gene>
    <name evidence="3" type="ORF">Pla100_05830</name>
</gene>
<feature type="transmembrane region" description="Helical" evidence="2">
    <location>
        <begin position="50"/>
        <end position="72"/>
    </location>
</feature>
<name>A0A5C6AZU0_9BACT</name>
<protein>
    <recommendedName>
        <fullName evidence="5">DUF3311 domain-containing protein</fullName>
    </recommendedName>
</protein>
<sequence length="98" mass="10870">MHPTSKSTPPTNRWLKHSLTLAFVLSLVMGTGPGVLLVNRPDTIQGIPLVYAWGILWYFVQVGVVLIAYFCLWSRSSDEENEPPMTPSSTDDEEGVHA</sequence>
<proteinExistence type="predicted"/>